<feature type="non-terminal residue" evidence="3">
    <location>
        <position position="112"/>
    </location>
</feature>
<organism evidence="3 4">
    <name type="scientific">Lunasporangiospora selenospora</name>
    <dbReference type="NCBI Taxonomy" id="979761"/>
    <lineage>
        <taxon>Eukaryota</taxon>
        <taxon>Fungi</taxon>
        <taxon>Fungi incertae sedis</taxon>
        <taxon>Mucoromycota</taxon>
        <taxon>Mortierellomycotina</taxon>
        <taxon>Mortierellomycetes</taxon>
        <taxon>Mortierellales</taxon>
        <taxon>Mortierellaceae</taxon>
        <taxon>Lunasporangiospora</taxon>
    </lineage>
</organism>
<feature type="signal peptide" evidence="2">
    <location>
        <begin position="1"/>
        <end position="19"/>
    </location>
</feature>
<dbReference type="EMBL" id="JAABOA010005877">
    <property type="protein sequence ID" value="KAF9572653.1"/>
    <property type="molecule type" value="Genomic_DNA"/>
</dbReference>
<dbReference type="Proteomes" id="UP000780801">
    <property type="component" value="Unassembled WGS sequence"/>
</dbReference>
<feature type="chain" id="PRO_5040506246" description="Secreted protein" evidence="2">
    <location>
        <begin position="20"/>
        <end position="112"/>
    </location>
</feature>
<dbReference type="AlphaFoldDB" id="A0A9P6FL98"/>
<proteinExistence type="predicted"/>
<sequence>MSQAHLALELSQGIGAVVAVVVVADTEAGSGIVDAGVVPEEELVAAGLEEGDASKEDEDTPPVAVRFDLSTTCFAPVTRFDGSPDAPGSTSCLSPGCKSGEGVVEDAAGMTP</sequence>
<evidence type="ECO:0000313" key="4">
    <source>
        <dbReference type="Proteomes" id="UP000780801"/>
    </source>
</evidence>
<evidence type="ECO:0008006" key="5">
    <source>
        <dbReference type="Google" id="ProtNLM"/>
    </source>
</evidence>
<accession>A0A9P6FL98</accession>
<name>A0A9P6FL98_9FUNG</name>
<protein>
    <recommendedName>
        <fullName evidence="5">Secreted protein</fullName>
    </recommendedName>
</protein>
<feature type="region of interest" description="Disordered" evidence="1">
    <location>
        <begin position="80"/>
        <end position="112"/>
    </location>
</feature>
<comment type="caution">
    <text evidence="3">The sequence shown here is derived from an EMBL/GenBank/DDBJ whole genome shotgun (WGS) entry which is preliminary data.</text>
</comment>
<gene>
    <name evidence="3" type="ORF">BGW38_008500</name>
</gene>
<reference evidence="3" key="1">
    <citation type="journal article" date="2020" name="Fungal Divers.">
        <title>Resolving the Mortierellaceae phylogeny through synthesis of multi-gene phylogenetics and phylogenomics.</title>
        <authorList>
            <person name="Vandepol N."/>
            <person name="Liber J."/>
            <person name="Desiro A."/>
            <person name="Na H."/>
            <person name="Kennedy M."/>
            <person name="Barry K."/>
            <person name="Grigoriev I.V."/>
            <person name="Miller A.N."/>
            <person name="O'Donnell K."/>
            <person name="Stajich J.E."/>
            <person name="Bonito G."/>
        </authorList>
    </citation>
    <scope>NUCLEOTIDE SEQUENCE</scope>
    <source>
        <strain evidence="3">KOD1015</strain>
    </source>
</reference>
<keyword evidence="2" id="KW-0732">Signal</keyword>
<evidence type="ECO:0000313" key="3">
    <source>
        <dbReference type="EMBL" id="KAF9572653.1"/>
    </source>
</evidence>
<keyword evidence="4" id="KW-1185">Reference proteome</keyword>
<evidence type="ECO:0000256" key="2">
    <source>
        <dbReference type="SAM" id="SignalP"/>
    </source>
</evidence>
<evidence type="ECO:0000256" key="1">
    <source>
        <dbReference type="SAM" id="MobiDB-lite"/>
    </source>
</evidence>